<name>A0AAW3TWS0_9SPHN</name>
<comment type="caution">
    <text evidence="1">The sequence shown here is derived from an EMBL/GenBank/DDBJ whole genome shotgun (WGS) entry which is preliminary data.</text>
</comment>
<dbReference type="EMBL" id="JACIDB010000004">
    <property type="protein sequence ID" value="MBB3876109.1"/>
    <property type="molecule type" value="Genomic_DNA"/>
</dbReference>
<dbReference type="AlphaFoldDB" id="A0AAW3TWS0"/>
<evidence type="ECO:0000313" key="2">
    <source>
        <dbReference type="Proteomes" id="UP000528945"/>
    </source>
</evidence>
<protein>
    <recommendedName>
        <fullName evidence="3">VRR-NUC domain-containing protein</fullName>
    </recommendedName>
</protein>
<dbReference type="InterPro" id="IPR011856">
    <property type="entry name" value="tRNA_endonuc-like_dom_sf"/>
</dbReference>
<evidence type="ECO:0000313" key="1">
    <source>
        <dbReference type="EMBL" id="MBB3876109.1"/>
    </source>
</evidence>
<gene>
    <name evidence="1" type="ORF">GGR47_002355</name>
</gene>
<dbReference type="GO" id="GO:0003676">
    <property type="term" value="F:nucleic acid binding"/>
    <property type="evidence" value="ECO:0007669"/>
    <property type="project" value="InterPro"/>
</dbReference>
<sequence length="122" mass="13006">MANNAHTTLVRSALVALSQQGHLAWDNQTGAGWVGKFVTRTATGRTILDSARPISFGLPGSADIIGVLVGGKPLAAEAKTGTGRQRRNQQNFQAAWEKRGGIYVVFRSVDELLGMICDRIAA</sequence>
<reference evidence="1 2" key="1">
    <citation type="submission" date="2020-08" db="EMBL/GenBank/DDBJ databases">
        <title>Genomic Encyclopedia of Type Strains, Phase IV (KMG-IV): sequencing the most valuable type-strain genomes for metagenomic binning, comparative biology and taxonomic classification.</title>
        <authorList>
            <person name="Goeker M."/>
        </authorList>
    </citation>
    <scope>NUCLEOTIDE SEQUENCE [LARGE SCALE GENOMIC DNA]</scope>
    <source>
        <strain evidence="1 2">DSM 15581</strain>
    </source>
</reference>
<keyword evidence="2" id="KW-1185">Reference proteome</keyword>
<accession>A0AAW3TWS0</accession>
<dbReference type="Gene3D" id="3.40.1350.10">
    <property type="match status" value="1"/>
</dbReference>
<dbReference type="RefSeq" id="WP_147035251.1">
    <property type="nucleotide sequence ID" value="NZ_JACIDB010000004.1"/>
</dbReference>
<organism evidence="1 2">
    <name type="scientific">Sphingomonas aquatilis</name>
    <dbReference type="NCBI Taxonomy" id="93063"/>
    <lineage>
        <taxon>Bacteria</taxon>
        <taxon>Pseudomonadati</taxon>
        <taxon>Pseudomonadota</taxon>
        <taxon>Alphaproteobacteria</taxon>
        <taxon>Sphingomonadales</taxon>
        <taxon>Sphingomonadaceae</taxon>
        <taxon>Sphingomonas</taxon>
    </lineage>
</organism>
<dbReference type="Proteomes" id="UP000528945">
    <property type="component" value="Unassembled WGS sequence"/>
</dbReference>
<evidence type="ECO:0008006" key="3">
    <source>
        <dbReference type="Google" id="ProtNLM"/>
    </source>
</evidence>
<proteinExistence type="predicted"/>